<dbReference type="Gene3D" id="3.30.530.20">
    <property type="match status" value="1"/>
</dbReference>
<name>A0A3N4PID4_9BACT</name>
<comment type="caution">
    <text evidence="3">The sequence shown here is derived from an EMBL/GenBank/DDBJ whole genome shotgun (WGS) entry which is preliminary data.</text>
</comment>
<dbReference type="RefSeq" id="WP_123846976.1">
    <property type="nucleotide sequence ID" value="NZ_RPDH01000002.1"/>
</dbReference>
<keyword evidence="4" id="KW-1185">Reference proteome</keyword>
<organism evidence="3 4">
    <name type="scientific">Chitinophaga lutea</name>
    <dbReference type="NCBI Taxonomy" id="2488634"/>
    <lineage>
        <taxon>Bacteria</taxon>
        <taxon>Pseudomonadati</taxon>
        <taxon>Bacteroidota</taxon>
        <taxon>Chitinophagia</taxon>
        <taxon>Chitinophagales</taxon>
        <taxon>Chitinophagaceae</taxon>
        <taxon>Chitinophaga</taxon>
    </lineage>
</organism>
<evidence type="ECO:0000313" key="4">
    <source>
        <dbReference type="Proteomes" id="UP000278351"/>
    </source>
</evidence>
<reference evidence="3 4" key="1">
    <citation type="submission" date="2018-11" db="EMBL/GenBank/DDBJ databases">
        <title>Chitinophaga lutea sp.nov., isolate from arsenic contaminated soil.</title>
        <authorList>
            <person name="Zong Y."/>
        </authorList>
    </citation>
    <scope>NUCLEOTIDE SEQUENCE [LARGE SCALE GENOMIC DNA]</scope>
    <source>
        <strain evidence="3 4">ZY74</strain>
    </source>
</reference>
<evidence type="ECO:0000256" key="1">
    <source>
        <dbReference type="ARBA" id="ARBA00006817"/>
    </source>
</evidence>
<dbReference type="Pfam" id="PF08327">
    <property type="entry name" value="AHSA1"/>
    <property type="match status" value="1"/>
</dbReference>
<dbReference type="AlphaFoldDB" id="A0A3N4PID4"/>
<comment type="similarity">
    <text evidence="1">Belongs to the AHA1 family.</text>
</comment>
<proteinExistence type="inferred from homology"/>
<sequence>MTNTTRPKRIDTVSGLIKASPEVIYQAFLNPEALAAWRPPEGMTCKVYAFDPHEGGSYRMAFIYDRDEHGVQGKTSAHEDVFEGRFVELKPNEQIVEAVDFESDDPAFSGTMTMTTLLKAVPGGTKVTFIAEDVPEGIKPHEHYEGMTSSLHNLAKYTEQVPRSQTRKTS</sequence>
<dbReference type="InterPro" id="IPR013538">
    <property type="entry name" value="ASHA1/2-like_C"/>
</dbReference>
<evidence type="ECO:0000313" key="3">
    <source>
        <dbReference type="EMBL" id="RPE07976.1"/>
    </source>
</evidence>
<dbReference type="SUPFAM" id="SSF55961">
    <property type="entry name" value="Bet v1-like"/>
    <property type="match status" value="1"/>
</dbReference>
<dbReference type="InterPro" id="IPR023393">
    <property type="entry name" value="START-like_dom_sf"/>
</dbReference>
<dbReference type="CDD" id="cd08895">
    <property type="entry name" value="SRPBCC_CalC_Aha1-like_2"/>
    <property type="match status" value="1"/>
</dbReference>
<dbReference type="EMBL" id="RPDH01000002">
    <property type="protein sequence ID" value="RPE07976.1"/>
    <property type="molecule type" value="Genomic_DNA"/>
</dbReference>
<dbReference type="Proteomes" id="UP000278351">
    <property type="component" value="Unassembled WGS sequence"/>
</dbReference>
<protein>
    <submittedName>
        <fullName evidence="3">ATPase</fullName>
    </submittedName>
</protein>
<dbReference type="OrthoDB" id="9786557at2"/>
<evidence type="ECO:0000259" key="2">
    <source>
        <dbReference type="Pfam" id="PF08327"/>
    </source>
</evidence>
<accession>A0A3N4PID4</accession>
<feature type="domain" description="Activator of Hsp90 ATPase homologue 1/2-like C-terminal" evidence="2">
    <location>
        <begin position="18"/>
        <end position="158"/>
    </location>
</feature>
<gene>
    <name evidence="3" type="ORF">EGT74_12935</name>
</gene>